<dbReference type="SUPFAM" id="SSF69593">
    <property type="entry name" value="Glycerol-3-phosphate (1)-acyltransferase"/>
    <property type="match status" value="1"/>
</dbReference>
<dbReference type="OrthoDB" id="9812274at2"/>
<dbReference type="SMART" id="SM00563">
    <property type="entry name" value="PlsC"/>
    <property type="match status" value="1"/>
</dbReference>
<dbReference type="GO" id="GO:0003841">
    <property type="term" value="F:1-acylglycerol-3-phosphate O-acyltransferase activity"/>
    <property type="evidence" value="ECO:0007669"/>
    <property type="project" value="TreeGrafter"/>
</dbReference>
<proteinExistence type="predicted"/>
<evidence type="ECO:0000313" key="7">
    <source>
        <dbReference type="Proteomes" id="UP000028073"/>
    </source>
</evidence>
<keyword evidence="4" id="KW-1133">Transmembrane helix</keyword>
<dbReference type="EMBL" id="JOKH01000005">
    <property type="protein sequence ID" value="KEQ16599.1"/>
    <property type="molecule type" value="Genomic_DNA"/>
</dbReference>
<dbReference type="CDD" id="cd07989">
    <property type="entry name" value="LPLAT_AGPAT-like"/>
    <property type="match status" value="1"/>
</dbReference>
<evidence type="ECO:0000313" key="6">
    <source>
        <dbReference type="EMBL" id="KEQ16599.1"/>
    </source>
</evidence>
<dbReference type="PANTHER" id="PTHR10434">
    <property type="entry name" value="1-ACYL-SN-GLYCEROL-3-PHOSPHATE ACYLTRANSFERASE"/>
    <property type="match status" value="1"/>
</dbReference>
<dbReference type="eggNOG" id="COG0204">
    <property type="taxonomic scope" value="Bacteria"/>
</dbReference>
<evidence type="ECO:0000259" key="5">
    <source>
        <dbReference type="SMART" id="SM00563"/>
    </source>
</evidence>
<organism evidence="6 7">
    <name type="scientific">Endozoicomonas numazuensis</name>
    <dbReference type="NCBI Taxonomy" id="1137799"/>
    <lineage>
        <taxon>Bacteria</taxon>
        <taxon>Pseudomonadati</taxon>
        <taxon>Pseudomonadota</taxon>
        <taxon>Gammaproteobacteria</taxon>
        <taxon>Oceanospirillales</taxon>
        <taxon>Endozoicomonadaceae</taxon>
        <taxon>Endozoicomonas</taxon>
    </lineage>
</organism>
<evidence type="ECO:0000256" key="3">
    <source>
        <dbReference type="ARBA" id="ARBA00023315"/>
    </source>
</evidence>
<accession>A0A081NDS6</accession>
<comment type="pathway">
    <text evidence="1">Lipid metabolism.</text>
</comment>
<keyword evidence="7" id="KW-1185">Reference proteome</keyword>
<sequence length="246" mass="27890">MSFVVQSIRTALFYFLLATFTVLWSTVLVFVVPFVPMNTRHKVLVKYWAVIAMGLARFICGIRYEIHGKENIPDTPCVIISNHQSTWETFFLQTQFSPQAQVIKKELLNIPFFGWAFRLIKPIAINRDDPRAALNDVVEQGTTALHEGRWVLIFPEGTRNPNGKLGKFSRGGVNLARKADVKVLPIAHNAAVCWPMDRFLKKPGVIQLHIGPVVETKDRTALEINNETRGWISNTLDDVNNKHKVA</sequence>
<dbReference type="GO" id="GO:0006654">
    <property type="term" value="P:phosphatidic acid biosynthetic process"/>
    <property type="evidence" value="ECO:0007669"/>
    <property type="project" value="TreeGrafter"/>
</dbReference>
<dbReference type="RefSeq" id="WP_034840281.1">
    <property type="nucleotide sequence ID" value="NZ_JOKH01000005.1"/>
</dbReference>
<dbReference type="Pfam" id="PF01553">
    <property type="entry name" value="Acyltransferase"/>
    <property type="match status" value="1"/>
</dbReference>
<dbReference type="InterPro" id="IPR002123">
    <property type="entry name" value="Plipid/glycerol_acylTrfase"/>
</dbReference>
<dbReference type="PANTHER" id="PTHR10434:SF40">
    <property type="entry name" value="1-ACYL-SN-GLYCEROL-3-PHOSPHATE ACYLTRANSFERASE"/>
    <property type="match status" value="1"/>
</dbReference>
<gene>
    <name evidence="6" type="ORF">GZ78_22485</name>
</gene>
<keyword evidence="4" id="KW-0472">Membrane</keyword>
<keyword evidence="3 6" id="KW-0012">Acyltransferase</keyword>
<dbReference type="STRING" id="1137799.GZ78_22485"/>
<feature type="transmembrane region" description="Helical" evidence="4">
    <location>
        <begin position="47"/>
        <end position="66"/>
    </location>
</feature>
<keyword evidence="2 6" id="KW-0808">Transferase</keyword>
<feature type="transmembrane region" description="Helical" evidence="4">
    <location>
        <begin position="12"/>
        <end position="35"/>
    </location>
</feature>
<dbReference type="Proteomes" id="UP000028073">
    <property type="component" value="Unassembled WGS sequence"/>
</dbReference>
<evidence type="ECO:0000256" key="2">
    <source>
        <dbReference type="ARBA" id="ARBA00022679"/>
    </source>
</evidence>
<reference evidence="6 7" key="1">
    <citation type="submission" date="2014-06" db="EMBL/GenBank/DDBJ databases">
        <title>Whole Genome Sequences of Three Symbiotic Endozoicomonas Bacteria.</title>
        <authorList>
            <person name="Neave M.J."/>
            <person name="Apprill A."/>
            <person name="Voolstra C.R."/>
        </authorList>
    </citation>
    <scope>NUCLEOTIDE SEQUENCE [LARGE SCALE GENOMIC DNA]</scope>
    <source>
        <strain evidence="6 7">DSM 25634</strain>
    </source>
</reference>
<evidence type="ECO:0000256" key="1">
    <source>
        <dbReference type="ARBA" id="ARBA00005189"/>
    </source>
</evidence>
<name>A0A081NDS6_9GAMM</name>
<evidence type="ECO:0000256" key="4">
    <source>
        <dbReference type="SAM" id="Phobius"/>
    </source>
</evidence>
<feature type="domain" description="Phospholipid/glycerol acyltransferase" evidence="5">
    <location>
        <begin position="77"/>
        <end position="191"/>
    </location>
</feature>
<protein>
    <submittedName>
        <fullName evidence="6">Glycerol acyltransferase</fullName>
    </submittedName>
</protein>
<comment type="caution">
    <text evidence="6">The sequence shown here is derived from an EMBL/GenBank/DDBJ whole genome shotgun (WGS) entry which is preliminary data.</text>
</comment>
<dbReference type="AlphaFoldDB" id="A0A081NDS6"/>
<keyword evidence="4" id="KW-0812">Transmembrane</keyword>